<feature type="domain" description="Myb/SANT-like" evidence="2">
    <location>
        <begin position="14"/>
        <end position="108"/>
    </location>
</feature>
<proteinExistence type="predicted"/>
<dbReference type="AlphaFoldDB" id="A0AAN7G0Z9"/>
<dbReference type="Pfam" id="PF12776">
    <property type="entry name" value="Myb_DNA-bind_3"/>
    <property type="match status" value="1"/>
</dbReference>
<dbReference type="InterPro" id="IPR024752">
    <property type="entry name" value="Myb/SANT-like_dom"/>
</dbReference>
<feature type="compositionally biased region" description="Basic and acidic residues" evidence="1">
    <location>
        <begin position="122"/>
        <end position="136"/>
    </location>
</feature>
<sequence>MSKPSQNSSNVRTQWPSRVTTIFCEACVDEVFKGNRPNTHFSKKGWTNIIATFEKKTGKEYPRAKYKHKWDSLRKDWVLWNKLKGSETGLGWDATKETIAATDEWWERKLMEFPEAAKFREKGLLPDDLETPKEGLGDTCADSSSPNDDDDVHEDETSNLTQPPNPTQKKGKKQVLPSSTQSKGKKGGTALQLTQQLSRICDVVELRNSAFSVEPSSTIHNVMERVCTLDDIEKGSELYLMATRIFQK</sequence>
<dbReference type="PANTHER" id="PTHR31704">
    <property type="entry name" value="MYB/SANT-LIKE DNA-BINDING DOMAIN PROTEIN-RELATED"/>
    <property type="match status" value="1"/>
</dbReference>
<evidence type="ECO:0000256" key="1">
    <source>
        <dbReference type="SAM" id="MobiDB-lite"/>
    </source>
</evidence>
<protein>
    <recommendedName>
        <fullName evidence="2">Myb/SANT-like domain-containing protein</fullName>
    </recommendedName>
</protein>
<gene>
    <name evidence="3" type="ORF">RGQ29_010446</name>
</gene>
<keyword evidence="4" id="KW-1185">Reference proteome</keyword>
<name>A0AAN7G0Z9_QUERU</name>
<evidence type="ECO:0000313" key="3">
    <source>
        <dbReference type="EMBL" id="KAK4600841.1"/>
    </source>
</evidence>
<feature type="region of interest" description="Disordered" evidence="1">
    <location>
        <begin position="122"/>
        <end position="190"/>
    </location>
</feature>
<organism evidence="3 4">
    <name type="scientific">Quercus rubra</name>
    <name type="common">Northern red oak</name>
    <name type="synonym">Quercus borealis</name>
    <dbReference type="NCBI Taxonomy" id="3512"/>
    <lineage>
        <taxon>Eukaryota</taxon>
        <taxon>Viridiplantae</taxon>
        <taxon>Streptophyta</taxon>
        <taxon>Embryophyta</taxon>
        <taxon>Tracheophyta</taxon>
        <taxon>Spermatophyta</taxon>
        <taxon>Magnoliopsida</taxon>
        <taxon>eudicotyledons</taxon>
        <taxon>Gunneridae</taxon>
        <taxon>Pentapetalae</taxon>
        <taxon>rosids</taxon>
        <taxon>fabids</taxon>
        <taxon>Fagales</taxon>
        <taxon>Fagaceae</taxon>
        <taxon>Quercus</taxon>
    </lineage>
</organism>
<comment type="caution">
    <text evidence="3">The sequence shown here is derived from an EMBL/GenBank/DDBJ whole genome shotgun (WGS) entry which is preliminary data.</text>
</comment>
<dbReference type="EMBL" id="JAXUIC010000002">
    <property type="protein sequence ID" value="KAK4600841.1"/>
    <property type="molecule type" value="Genomic_DNA"/>
</dbReference>
<reference evidence="3 4" key="1">
    <citation type="journal article" date="2023" name="G3 (Bethesda)">
        <title>A haplotype-resolved chromosome-scale genome for Quercus rubra L. provides insights into the genetics of adaptive traits for red oak species.</title>
        <authorList>
            <person name="Kapoor B."/>
            <person name="Jenkins J."/>
            <person name="Schmutz J."/>
            <person name="Zhebentyayeva T."/>
            <person name="Kuelheim C."/>
            <person name="Coggeshall M."/>
            <person name="Heim C."/>
            <person name="Lasky J.R."/>
            <person name="Leites L."/>
            <person name="Islam-Faridi N."/>
            <person name="Romero-Severson J."/>
            <person name="DeLeo V.L."/>
            <person name="Lucas S.M."/>
            <person name="Lazic D."/>
            <person name="Gailing O."/>
            <person name="Carlson J."/>
            <person name="Staton M."/>
        </authorList>
    </citation>
    <scope>NUCLEOTIDE SEQUENCE [LARGE SCALE GENOMIC DNA]</scope>
    <source>
        <strain evidence="3">Pseudo-F2</strain>
    </source>
</reference>
<evidence type="ECO:0000313" key="4">
    <source>
        <dbReference type="Proteomes" id="UP001324115"/>
    </source>
</evidence>
<accession>A0AAN7G0Z9</accession>
<dbReference type="Proteomes" id="UP001324115">
    <property type="component" value="Unassembled WGS sequence"/>
</dbReference>
<evidence type="ECO:0000259" key="2">
    <source>
        <dbReference type="Pfam" id="PF12776"/>
    </source>
</evidence>
<dbReference type="PANTHER" id="PTHR31704:SF37">
    <property type="entry name" value="HEAT SHOCK PROTEIN"/>
    <property type="match status" value="1"/>
</dbReference>